<dbReference type="GO" id="GO:0000329">
    <property type="term" value="C:fungal-type vacuole membrane"/>
    <property type="evidence" value="ECO:0007669"/>
    <property type="project" value="InterPro"/>
</dbReference>
<sequence length="342" mass="37457">MSTKKEVSAHEELGGTPRKRTFGQKFKRSCARFWWIYLFVFIAVVLVVVLPVIYVAYPNIAQDSVNDSSLHVVSESVLNPTPEQVDLELVTWLHNPSSHNPDLDQFEASLYLKDSDVPFVSFTSPAINGKNGTEATVKQTVPIQNMTEFTRYTMVTLASDTYTVYLRGKGGLKLGGLPKTTVDYNQEIEIQGLRGFQGLEVTEFHLLTESLPDGANAIGNVTIPNPSPATYAFGDVSFDMSVEGEFIGNATLPSLTLTPGNNSYPIHVTSNQTRVALIIQRPEYHCGVFPVDIAGNASIYDGKRLPYYSDALRANKLSTVLNVSDALNEVGFGFALGNCTTS</sequence>
<dbReference type="STRING" id="1664694.A0A0N1NWZ2"/>
<keyword evidence="3" id="KW-1185">Reference proteome</keyword>
<dbReference type="VEuPathDB" id="FungiDB:AB675_11759"/>
<evidence type="ECO:0000256" key="1">
    <source>
        <dbReference type="SAM" id="Phobius"/>
    </source>
</evidence>
<name>A0A0N1NWZ2_9EURO</name>
<dbReference type="RefSeq" id="XP_017996778.1">
    <property type="nucleotide sequence ID" value="XM_018140632.1"/>
</dbReference>
<dbReference type="AlphaFoldDB" id="A0A0N1NWZ2"/>
<dbReference type="PANTHER" id="PTHR35895:SF1">
    <property type="entry name" value="LIPID-BINDING SERUM GLYCOPROTEIN C-TERMINAL DOMAIN-CONTAINING PROTEIN"/>
    <property type="match status" value="1"/>
</dbReference>
<comment type="caution">
    <text evidence="2">The sequence shown here is derived from an EMBL/GenBank/DDBJ whole genome shotgun (WGS) entry which is preliminary data.</text>
</comment>
<accession>A0A0N1NWZ2</accession>
<feature type="transmembrane region" description="Helical" evidence="1">
    <location>
        <begin position="34"/>
        <end position="57"/>
    </location>
</feature>
<protein>
    <submittedName>
        <fullName evidence="2">Uncharacterized protein</fullName>
    </submittedName>
</protein>
<dbReference type="PANTHER" id="PTHR35895">
    <property type="entry name" value="CHROMOSOME 16, WHOLE GENOME SHOTGUN SEQUENCE"/>
    <property type="match status" value="1"/>
</dbReference>
<dbReference type="EMBL" id="LFJN01000028">
    <property type="protein sequence ID" value="KPI36815.1"/>
    <property type="molecule type" value="Genomic_DNA"/>
</dbReference>
<gene>
    <name evidence="2" type="ORF">AB675_11759</name>
</gene>
<dbReference type="GeneID" id="28732513"/>
<proteinExistence type="predicted"/>
<evidence type="ECO:0000313" key="2">
    <source>
        <dbReference type="EMBL" id="KPI36815.1"/>
    </source>
</evidence>
<reference evidence="2 3" key="1">
    <citation type="submission" date="2015-06" db="EMBL/GenBank/DDBJ databases">
        <title>Draft genome of the ant-associated black yeast Phialophora attae CBS 131958.</title>
        <authorList>
            <person name="Moreno L.F."/>
            <person name="Stielow B.J."/>
            <person name="de Hoog S."/>
            <person name="Vicente V.A."/>
            <person name="Weiss V.A."/>
            <person name="de Vries M."/>
            <person name="Cruz L.M."/>
            <person name="Souza E.M."/>
        </authorList>
    </citation>
    <scope>NUCLEOTIDE SEQUENCE [LARGE SCALE GENOMIC DNA]</scope>
    <source>
        <strain evidence="2 3">CBS 131958</strain>
    </source>
</reference>
<organism evidence="2 3">
    <name type="scientific">Cyphellophora attinorum</name>
    <dbReference type="NCBI Taxonomy" id="1664694"/>
    <lineage>
        <taxon>Eukaryota</taxon>
        <taxon>Fungi</taxon>
        <taxon>Dikarya</taxon>
        <taxon>Ascomycota</taxon>
        <taxon>Pezizomycotina</taxon>
        <taxon>Eurotiomycetes</taxon>
        <taxon>Chaetothyriomycetidae</taxon>
        <taxon>Chaetothyriales</taxon>
        <taxon>Cyphellophoraceae</taxon>
        <taxon>Cyphellophora</taxon>
    </lineage>
</organism>
<keyword evidence="1" id="KW-0812">Transmembrane</keyword>
<keyword evidence="1" id="KW-0472">Membrane</keyword>
<evidence type="ECO:0000313" key="3">
    <source>
        <dbReference type="Proteomes" id="UP000038010"/>
    </source>
</evidence>
<dbReference type="OrthoDB" id="10039566at2759"/>
<dbReference type="InterPro" id="IPR022185">
    <property type="entry name" value="DUF3712"/>
</dbReference>
<dbReference type="Pfam" id="PF12505">
    <property type="entry name" value="DUF3712"/>
    <property type="match status" value="1"/>
</dbReference>
<keyword evidence="1" id="KW-1133">Transmembrane helix</keyword>
<dbReference type="Proteomes" id="UP000038010">
    <property type="component" value="Unassembled WGS sequence"/>
</dbReference>
<dbReference type="InterPro" id="IPR046368">
    <property type="entry name" value="Tag1"/>
</dbReference>